<dbReference type="NCBIfam" id="TIGR04267">
    <property type="entry name" value="mod_HExxH"/>
    <property type="match status" value="1"/>
</dbReference>
<dbReference type="EMBL" id="JAJOMB010000019">
    <property type="protein sequence ID" value="MCD5315034.1"/>
    <property type="molecule type" value="Genomic_DNA"/>
</dbReference>
<dbReference type="RefSeq" id="WP_231447840.1">
    <property type="nucleotide sequence ID" value="NZ_JAJOMB010000019.1"/>
</dbReference>
<comment type="caution">
    <text evidence="1">The sequence shown here is derived from an EMBL/GenBank/DDBJ whole genome shotgun (WGS) entry which is preliminary data.</text>
</comment>
<gene>
    <name evidence="1" type="ORF">LR394_29430</name>
</gene>
<accession>A0A9X1NK28</accession>
<proteinExistence type="predicted"/>
<protein>
    <submittedName>
        <fullName evidence="1">HEXXH motif-containing putative peptide modification protein</fullName>
    </submittedName>
</protein>
<keyword evidence="2" id="KW-1185">Reference proteome</keyword>
<dbReference type="InterPro" id="IPR026337">
    <property type="entry name" value="AKG_HExxH"/>
</dbReference>
<evidence type="ECO:0000313" key="2">
    <source>
        <dbReference type="Proteomes" id="UP001138997"/>
    </source>
</evidence>
<reference evidence="1" key="1">
    <citation type="submission" date="2021-11" db="EMBL/GenBank/DDBJ databases">
        <title>Streptomyces corallinus and Kineosporia corallina sp. nov., two new coral-derived marine actinobacteria.</title>
        <authorList>
            <person name="Buangrab K."/>
            <person name="Sutthacheep M."/>
            <person name="Yeemin T."/>
            <person name="Harunari E."/>
            <person name="Igarashi Y."/>
            <person name="Sripreechasak P."/>
            <person name="Kanchanasin P."/>
            <person name="Tanasupawat S."/>
            <person name="Phongsopitanun W."/>
        </authorList>
    </citation>
    <scope>NUCLEOTIDE SEQUENCE</scope>
    <source>
        <strain evidence="1">JCM 31032</strain>
    </source>
</reference>
<dbReference type="Proteomes" id="UP001138997">
    <property type="component" value="Unassembled WGS sequence"/>
</dbReference>
<organism evidence="1 2">
    <name type="scientific">Kineosporia babensis</name>
    <dbReference type="NCBI Taxonomy" id="499548"/>
    <lineage>
        <taxon>Bacteria</taxon>
        <taxon>Bacillati</taxon>
        <taxon>Actinomycetota</taxon>
        <taxon>Actinomycetes</taxon>
        <taxon>Kineosporiales</taxon>
        <taxon>Kineosporiaceae</taxon>
        <taxon>Kineosporia</taxon>
    </lineage>
</organism>
<dbReference type="AlphaFoldDB" id="A0A9X1NK28"/>
<sequence>MISTHQVPAGQFDDLAGGDGGPTAVGTLLAGQVSKRLLQIRLMLDLAAQGVANAEEVAAAETAYDVLAATHRLAPHSTERVLLYPPVGAWAAHCVARLRPAPAQPEHADLTVTGTGLGHLGAIAATCAVLARSHSEPGQVVHREVSVPLYDGQVILPMLGRASFGEPGAGTTASVTISSEGIVIRSGRCSVRLPTDPGTDGPGWRSLRRLEVTSTAGDLTVCLDDHNPFRQYAGLDVACDLTDEVVARWNTRLGEAWTLLGTYHPELARSLAAGLLCLVPLIETPDGRGVSATAVNAFGAAAMTPPVDAATLAEGLVHEFQHSKLSALLDLIPLYDQGIQVLLYAPWRDDPRPLPGLLQGTYAYLGVAAFWRQHRFQAPAADALFAHYQFDRWRDQAARAAAVISDSGALTDAGHRFVDTLSEVLASWRQEPVPEEARRAAGEATLDHWLSWRLRNLRPDDEAVRRLADQWHAGASAPTGPVPECLPVAGRFAPVPNDRLTLLHQRLRREPFLAQASPADLSQARGDTSAAAALYRKMIEHDADDTHVWAGLALTSGPADEDAGCMLRSRPEIVRAVHQDLTKRGPGAVDPTLLAGWLGSLETHSAS</sequence>
<evidence type="ECO:0000313" key="1">
    <source>
        <dbReference type="EMBL" id="MCD5315034.1"/>
    </source>
</evidence>
<name>A0A9X1NK28_9ACTN</name>